<evidence type="ECO:0000313" key="1">
    <source>
        <dbReference type="EMBL" id="CAB4124219.1"/>
    </source>
</evidence>
<dbReference type="EMBL" id="LR796178">
    <property type="protein sequence ID" value="CAB4124219.1"/>
    <property type="molecule type" value="Genomic_DNA"/>
</dbReference>
<accession>A0A6J5KW65</accession>
<sequence>MKMTGMSKAAYDWGFDDGKKGLQFMPDDLNSSEERLLRLFREYYRRGFLAGSKSL</sequence>
<name>A0A6J5KW65_9CAUD</name>
<reference evidence="1" key="1">
    <citation type="submission" date="2020-04" db="EMBL/GenBank/DDBJ databases">
        <authorList>
            <person name="Chiriac C."/>
            <person name="Salcher M."/>
            <person name="Ghai R."/>
            <person name="Kavagutti S V."/>
        </authorList>
    </citation>
    <scope>NUCLEOTIDE SEQUENCE</scope>
</reference>
<protein>
    <submittedName>
        <fullName evidence="1">Uncharacterized protein</fullName>
    </submittedName>
</protein>
<organism evidence="1">
    <name type="scientific">uncultured Caudovirales phage</name>
    <dbReference type="NCBI Taxonomy" id="2100421"/>
    <lineage>
        <taxon>Viruses</taxon>
        <taxon>Duplodnaviria</taxon>
        <taxon>Heunggongvirae</taxon>
        <taxon>Uroviricota</taxon>
        <taxon>Caudoviricetes</taxon>
        <taxon>Peduoviridae</taxon>
        <taxon>Maltschvirus</taxon>
        <taxon>Maltschvirus maltsch</taxon>
    </lineage>
</organism>
<proteinExistence type="predicted"/>
<gene>
    <name evidence="1" type="ORF">UFOVP49_66</name>
</gene>